<organism evidence="2 3">
    <name type="scientific">Clohesyomyces aquaticus</name>
    <dbReference type="NCBI Taxonomy" id="1231657"/>
    <lineage>
        <taxon>Eukaryota</taxon>
        <taxon>Fungi</taxon>
        <taxon>Dikarya</taxon>
        <taxon>Ascomycota</taxon>
        <taxon>Pezizomycotina</taxon>
        <taxon>Dothideomycetes</taxon>
        <taxon>Pleosporomycetidae</taxon>
        <taxon>Pleosporales</taxon>
        <taxon>Lindgomycetaceae</taxon>
        <taxon>Clohesyomyces</taxon>
    </lineage>
</organism>
<feature type="region of interest" description="Disordered" evidence="1">
    <location>
        <begin position="231"/>
        <end position="250"/>
    </location>
</feature>
<evidence type="ECO:0000313" key="2">
    <source>
        <dbReference type="EMBL" id="ORY06234.1"/>
    </source>
</evidence>
<accession>A0A1Y1Z7Z6</accession>
<proteinExistence type="predicted"/>
<feature type="compositionally biased region" description="Basic and acidic residues" evidence="1">
    <location>
        <begin position="730"/>
        <end position="755"/>
    </location>
</feature>
<keyword evidence="3" id="KW-1185">Reference proteome</keyword>
<gene>
    <name evidence="2" type="ORF">BCR34DRAFT_604274</name>
</gene>
<feature type="compositionally biased region" description="Polar residues" evidence="1">
    <location>
        <begin position="623"/>
        <end position="635"/>
    </location>
</feature>
<feature type="compositionally biased region" description="Polar residues" evidence="1">
    <location>
        <begin position="642"/>
        <end position="653"/>
    </location>
</feature>
<feature type="compositionally biased region" description="Polar residues" evidence="1">
    <location>
        <begin position="536"/>
        <end position="545"/>
    </location>
</feature>
<sequence>MRDYSAQGQESSGYIQQSYLSRMSMDRDRASVNIVSVHQMSTARGEEYPNSVIEATQYEEAEPAQERKSWSRRVRSNIKRSWVGLLSLSGSQGVSSITSPAPVPDVHRWSLFRKFSSCRRGLRKRPSAAMGALYTQGPRNSANKLTGHHPATPTRATAPGRLQPLSPIHEEAWRSEESTPDARFVPDGCTMEARKKSPRDARAQFWRGERFMPQDQVESVGIYRLRDDAVPDGSGGHLPGQNPSDDWDFPQSREYNTKISRSAEEHPWMPLLTDARSDNATVGERWRNPRYDRVGVRESFRYHSPSPYRLPNDIDTRVLHNGHAEHGAASRVHIDSPESHAGDTLGDRILAFELTPLAGETETAAERCNQLANDMKDLERFLPIWNEVCARMIQFDDHGLQEEQTSHILKTMFELFETYKNLDRLIDETCKRGCAAVYSNGTGKVTTHRSCTPRWCHELEEFLGSIVRPVDLDHLARQWAFVVDVATKGGLADVRLASDTPQKPCKAQGETASTWSKYSALSGERLLTFASRASDHVSSNPTSPEKTFRRRRRRGREWDEASPLTRPRHPAQTVPPQLPAQYPQSAESSESIHPLPPFQVPPSPTTRYPRAPKPPDYDIDGGNSRQPPTLTSSGTRNRDQAQYRSQPSTNRFSNPAVARPERDPPRAIESHSSARGEEYVHSQQCQPRHDTRQAGHPPLNSSPYISRLPAPAAAPQKISSIATQVAQRPAQERRHDGRDQGRRDGGGAGVQEERHIRYRRLRGLLLEKTSDRGRQEQGRSIEEEECQDRETIQLEDAPRSEQHPPRSQPLDSRGYRIQNHHPPPQQTSAGYGYPLPQQQTSTGRGYQQERKQQPVQPPNQPRRSVPRNGVTQGEGVWWTEAHLNSSNLPNGQTHQRREGRREERRNPATLVISRASCGQGMVPTLRGHQWPEFGGLFGQGENNPQMPPQGSYRDL</sequence>
<name>A0A1Y1Z7Z6_9PLEO</name>
<feature type="compositionally biased region" description="Polar residues" evidence="1">
    <location>
        <begin position="717"/>
        <end position="726"/>
    </location>
</feature>
<feature type="compositionally biased region" description="Polar residues" evidence="1">
    <location>
        <begin position="882"/>
        <end position="893"/>
    </location>
</feature>
<evidence type="ECO:0000313" key="3">
    <source>
        <dbReference type="Proteomes" id="UP000193144"/>
    </source>
</evidence>
<feature type="compositionally biased region" description="Polar residues" evidence="1">
    <location>
        <begin position="836"/>
        <end position="845"/>
    </location>
</feature>
<feature type="region of interest" description="Disordered" evidence="1">
    <location>
        <begin position="133"/>
        <end position="162"/>
    </location>
</feature>
<evidence type="ECO:0000256" key="1">
    <source>
        <dbReference type="SAM" id="MobiDB-lite"/>
    </source>
</evidence>
<comment type="caution">
    <text evidence="2">The sequence shown here is derived from an EMBL/GenBank/DDBJ whole genome shotgun (WGS) entry which is preliminary data.</text>
</comment>
<feature type="compositionally biased region" description="Basic and acidic residues" evidence="1">
    <location>
        <begin position="659"/>
        <end position="680"/>
    </location>
</feature>
<feature type="region of interest" description="Disordered" evidence="1">
    <location>
        <begin position="532"/>
        <end position="755"/>
    </location>
</feature>
<feature type="compositionally biased region" description="Basic and acidic residues" evidence="1">
    <location>
        <begin position="788"/>
        <end position="804"/>
    </location>
</feature>
<protein>
    <submittedName>
        <fullName evidence="2">Uncharacterized protein</fullName>
    </submittedName>
</protein>
<feature type="compositionally biased region" description="Basic and acidic residues" evidence="1">
    <location>
        <begin position="895"/>
        <end position="906"/>
    </location>
</feature>
<dbReference type="AlphaFoldDB" id="A0A1Y1Z7Z6"/>
<feature type="compositionally biased region" description="Polar residues" evidence="1">
    <location>
        <begin position="582"/>
        <end position="591"/>
    </location>
</feature>
<feature type="compositionally biased region" description="Pro residues" evidence="1">
    <location>
        <begin position="594"/>
        <end position="604"/>
    </location>
</feature>
<reference evidence="2 3" key="1">
    <citation type="submission" date="2016-07" db="EMBL/GenBank/DDBJ databases">
        <title>Pervasive Adenine N6-methylation of Active Genes in Fungi.</title>
        <authorList>
            <consortium name="DOE Joint Genome Institute"/>
            <person name="Mondo S.J."/>
            <person name="Dannebaum R.O."/>
            <person name="Kuo R.C."/>
            <person name="Labutti K."/>
            <person name="Haridas S."/>
            <person name="Kuo A."/>
            <person name="Salamov A."/>
            <person name="Ahrendt S.R."/>
            <person name="Lipzen A."/>
            <person name="Sullivan W."/>
            <person name="Andreopoulos W.B."/>
            <person name="Clum A."/>
            <person name="Lindquist E."/>
            <person name="Daum C."/>
            <person name="Ramamoorthy G.K."/>
            <person name="Gryganskyi A."/>
            <person name="Culley D."/>
            <person name="Magnuson J.K."/>
            <person name="James T.Y."/>
            <person name="O'Malley M.A."/>
            <person name="Stajich J.E."/>
            <person name="Spatafora J.W."/>
            <person name="Visel A."/>
            <person name="Grigoriev I.V."/>
        </authorList>
    </citation>
    <scope>NUCLEOTIDE SEQUENCE [LARGE SCALE GENOMIC DNA]</scope>
    <source>
        <strain evidence="2 3">CBS 115471</strain>
    </source>
</reference>
<feature type="region of interest" description="Disordered" evidence="1">
    <location>
        <begin position="769"/>
        <end position="906"/>
    </location>
</feature>
<feature type="compositionally biased region" description="Basic and acidic residues" evidence="1">
    <location>
        <begin position="769"/>
        <end position="781"/>
    </location>
</feature>
<dbReference type="Proteomes" id="UP000193144">
    <property type="component" value="Unassembled WGS sequence"/>
</dbReference>
<dbReference type="EMBL" id="MCFA01000118">
    <property type="protein sequence ID" value="ORY06234.1"/>
    <property type="molecule type" value="Genomic_DNA"/>
</dbReference>
<feature type="region of interest" description="Disordered" evidence="1">
    <location>
        <begin position="932"/>
        <end position="955"/>
    </location>
</feature>